<comment type="caution">
    <text evidence="3">The sequence shown here is derived from an EMBL/GenBank/DDBJ whole genome shotgun (WGS) entry which is preliminary data.</text>
</comment>
<dbReference type="SUPFAM" id="SSF51269">
    <property type="entry name" value="AFP III-like domain"/>
    <property type="match status" value="1"/>
</dbReference>
<evidence type="ECO:0000259" key="2">
    <source>
        <dbReference type="SMART" id="SM00858"/>
    </source>
</evidence>
<dbReference type="InterPro" id="IPR036732">
    <property type="entry name" value="AFP_Neu5c_C_sf"/>
</dbReference>
<organism evidence="3 6">
    <name type="scientific">Myxococcus fulvus</name>
    <dbReference type="NCBI Taxonomy" id="33"/>
    <lineage>
        <taxon>Bacteria</taxon>
        <taxon>Pseudomonadati</taxon>
        <taxon>Myxococcota</taxon>
        <taxon>Myxococcia</taxon>
        <taxon>Myxococcales</taxon>
        <taxon>Cystobacterineae</taxon>
        <taxon>Myxococcaceae</taxon>
        <taxon>Myxococcus</taxon>
    </lineage>
</organism>
<dbReference type="CDD" id="cd11614">
    <property type="entry name" value="SAF_CpaB_FlgA_like"/>
    <property type="match status" value="2"/>
</dbReference>
<keyword evidence="1" id="KW-0732">Signal</keyword>
<dbReference type="InterPro" id="IPR013974">
    <property type="entry name" value="SAF"/>
</dbReference>
<keyword evidence="5" id="KW-1185">Reference proteome</keyword>
<reference evidence="3 6" key="2">
    <citation type="submission" date="2019-07" db="EMBL/GenBank/DDBJ databases">
        <title>Whole genome shotgun sequence of Myxococcus fulvus NBRC 100333.</title>
        <authorList>
            <person name="Hosoyama A."/>
            <person name="Uohara A."/>
            <person name="Ohji S."/>
            <person name="Ichikawa N."/>
        </authorList>
    </citation>
    <scope>NUCLEOTIDE SEQUENCE [LARGE SCALE GENOMIC DNA]</scope>
    <source>
        <strain evidence="3 6">NBRC 100333</strain>
    </source>
</reference>
<feature type="domain" description="SAF" evidence="2">
    <location>
        <begin position="22"/>
        <end position="87"/>
    </location>
</feature>
<dbReference type="AlphaFoldDB" id="A0A511TE37"/>
<evidence type="ECO:0000256" key="1">
    <source>
        <dbReference type="SAM" id="SignalP"/>
    </source>
</evidence>
<protein>
    <submittedName>
        <fullName evidence="4">SAF domain-containing protein</fullName>
    </submittedName>
</protein>
<sequence length="465" mass="50765">MRAILTTLLCAFSLPALAEADRAVVVAMRALPAGTVLTWEMVGQRKSYPSELPFEARVHEDGAAYVVGQRILEPLDAGEALQWGHFSAIYRNPTDYQPYCDRIEAARRMRRAYPSAPVKPAATQTVLVASEALLAGTVLKRKMLTPLTVPSAFASRYWVSADAIDAVVGTRLLETMLEGDVLRYPRLAPYASEPRCDWLFEDAGNRYATKGPAEAAALVCPKGTRRVEGAPGGAQWTSLMPGWVAYCELPDGRRHGPLQAWHRMKPGLEWEGAYADGQRTGRWKAWNEGVASCELTFVAGKPHGPFVEWEPDGATIAQGDFVNGRREGLWTLRGRERGEQLHATFSQGLPHGTWKWLEADGSVARQLVFEKGIAQGDFPDAVDIAAAARDVPPGTLLTHDMLTPHKVPASLQPSVFLSRSDVSSVTNKRMEIGLSKGAPLLWSDSIQIPELSVSPPKPGSHTKSP</sequence>
<evidence type="ECO:0000313" key="3">
    <source>
        <dbReference type="EMBL" id="GEN12434.1"/>
    </source>
</evidence>
<dbReference type="EMBL" id="FOIB01000003">
    <property type="protein sequence ID" value="SET76392.1"/>
    <property type="molecule type" value="Genomic_DNA"/>
</dbReference>
<evidence type="ECO:0000313" key="4">
    <source>
        <dbReference type="EMBL" id="SET76392.1"/>
    </source>
</evidence>
<dbReference type="RefSeq" id="WP_074951811.1">
    <property type="nucleotide sequence ID" value="NZ_BJXR01000062.1"/>
</dbReference>
<dbReference type="OrthoDB" id="5508520at2"/>
<dbReference type="Pfam" id="PF08666">
    <property type="entry name" value="SAF"/>
    <property type="match status" value="3"/>
</dbReference>
<feature type="domain" description="SAF" evidence="2">
    <location>
        <begin position="382"/>
        <end position="446"/>
    </location>
</feature>
<dbReference type="STRING" id="1334629.MFUL124B02_24585"/>
<dbReference type="Proteomes" id="UP000183760">
    <property type="component" value="Unassembled WGS sequence"/>
</dbReference>
<reference evidence="4 5" key="1">
    <citation type="submission" date="2016-10" db="EMBL/GenBank/DDBJ databases">
        <authorList>
            <person name="Varghese N."/>
            <person name="Submissions S."/>
        </authorList>
    </citation>
    <scope>NUCLEOTIDE SEQUENCE [LARGE SCALE GENOMIC DNA]</scope>
    <source>
        <strain evidence="4 5">DSM 16525</strain>
    </source>
</reference>
<gene>
    <name evidence="3" type="ORF">MFU01_74710</name>
    <name evidence="4" type="ORF">SAMN05443572_103118</name>
</gene>
<name>A0A511TE37_MYXFU</name>
<feature type="signal peptide" evidence="1">
    <location>
        <begin position="1"/>
        <end position="18"/>
    </location>
</feature>
<dbReference type="SMART" id="SM00858">
    <property type="entry name" value="SAF"/>
    <property type="match status" value="3"/>
</dbReference>
<dbReference type="Gene3D" id="2.20.110.10">
    <property type="entry name" value="Histone H3 K4-specific methyltransferase SET7/9 N-terminal domain"/>
    <property type="match status" value="1"/>
</dbReference>
<feature type="chain" id="PRO_5023149965" evidence="1">
    <location>
        <begin position="19"/>
        <end position="465"/>
    </location>
</feature>
<dbReference type="Proteomes" id="UP000321514">
    <property type="component" value="Unassembled WGS sequence"/>
</dbReference>
<evidence type="ECO:0000313" key="6">
    <source>
        <dbReference type="Proteomes" id="UP000321514"/>
    </source>
</evidence>
<dbReference type="EMBL" id="BJXR01000062">
    <property type="protein sequence ID" value="GEN12434.1"/>
    <property type="molecule type" value="Genomic_DNA"/>
</dbReference>
<accession>A0A511TE37</accession>
<feature type="domain" description="SAF" evidence="2">
    <location>
        <begin position="124"/>
        <end position="188"/>
    </location>
</feature>
<dbReference type="SUPFAM" id="SSF82185">
    <property type="entry name" value="Histone H3 K4-specific methyltransferase SET7/9 N-terminal domain"/>
    <property type="match status" value="1"/>
</dbReference>
<proteinExistence type="predicted"/>
<evidence type="ECO:0000313" key="5">
    <source>
        <dbReference type="Proteomes" id="UP000183760"/>
    </source>
</evidence>